<dbReference type="Proteomes" id="UP000013190">
    <property type="component" value="Unassembled WGS sequence"/>
</dbReference>
<reference evidence="2" key="1">
    <citation type="submission" date="2013-02" db="EMBL/GenBank/DDBJ databases">
        <title>The Genome Sequence of Acinetobacter sp. NIPH 236.</title>
        <authorList>
            <consortium name="The Broad Institute Genome Sequencing Platform"/>
            <consortium name="The Broad Institute Genome Sequencing Center for Infectious Disease"/>
            <person name="Cerqueira G."/>
            <person name="Feldgarden M."/>
            <person name="Courvalin P."/>
            <person name="Perichon B."/>
            <person name="Grillot-Courvalin C."/>
            <person name="Clermont D."/>
            <person name="Rocha E."/>
            <person name="Yoon E.-J."/>
            <person name="Nemec A."/>
            <person name="Walker B."/>
            <person name="Young S.K."/>
            <person name="Zeng Q."/>
            <person name="Gargeya S."/>
            <person name="Fitzgerald M."/>
            <person name="Haas B."/>
            <person name="Abouelleil A."/>
            <person name="Alvarado L."/>
            <person name="Arachchi H.M."/>
            <person name="Berlin A.M."/>
            <person name="Chapman S.B."/>
            <person name="Dewar J."/>
            <person name="Goldberg J."/>
            <person name="Griggs A."/>
            <person name="Gujja S."/>
            <person name="Hansen M."/>
            <person name="Howarth C."/>
            <person name="Imamovic A."/>
            <person name="Larimer J."/>
            <person name="McCowan C."/>
            <person name="Murphy C."/>
            <person name="Neiman D."/>
            <person name="Pearson M."/>
            <person name="Priest M."/>
            <person name="Roberts A."/>
            <person name="Saif S."/>
            <person name="Shea T."/>
            <person name="Sisk P."/>
            <person name="Sykes S."/>
            <person name="Wortman J."/>
            <person name="Nusbaum C."/>
            <person name="Birren B."/>
        </authorList>
    </citation>
    <scope>NUCLEOTIDE SEQUENCE [LARGE SCALE GENOMIC DNA]</scope>
    <source>
        <strain evidence="2">NIPH 236</strain>
    </source>
</reference>
<accession>A0ABN0JPH0</accession>
<protein>
    <submittedName>
        <fullName evidence="1">Uncharacterized protein</fullName>
    </submittedName>
</protein>
<proteinExistence type="predicted"/>
<evidence type="ECO:0000313" key="2">
    <source>
        <dbReference type="Proteomes" id="UP000013190"/>
    </source>
</evidence>
<name>A0ABN0JPH0_9GAMM</name>
<organism evidence="1 2">
    <name type="scientific">Acinetobacter modestus</name>
    <dbReference type="NCBI Taxonomy" id="1776740"/>
    <lineage>
        <taxon>Bacteria</taxon>
        <taxon>Pseudomonadati</taxon>
        <taxon>Pseudomonadota</taxon>
        <taxon>Gammaproteobacteria</taxon>
        <taxon>Moraxellales</taxon>
        <taxon>Moraxellaceae</taxon>
        <taxon>Acinetobacter</taxon>
    </lineage>
</organism>
<keyword evidence="2" id="KW-1185">Reference proteome</keyword>
<dbReference type="EMBL" id="APOJ01000023">
    <property type="protein sequence ID" value="ENU27093.1"/>
    <property type="molecule type" value="Genomic_DNA"/>
</dbReference>
<evidence type="ECO:0000313" key="1">
    <source>
        <dbReference type="EMBL" id="ENU27093.1"/>
    </source>
</evidence>
<reference evidence="1 2" key="2">
    <citation type="journal article" date="2016" name="Int. J. Syst. Evol. Microbiol.">
        <title>Taxonomy of haemolytic and/or proteolytic strains of the genus Acinetobacter with the proposal of Acinetobacter courvalinii sp. nov. (genomic species 14 sensu Bouvet &amp; Jeanjean), Acinetobacter dispersus sp. nov. (genomic species 17), Acinetobacter modestus sp. nov., Acinetobacter proteolyticus sp. nov. and Acinetobacter vivianii sp. nov.</title>
        <authorList>
            <person name="Nemec A."/>
            <person name="Radolfova-Krizova L."/>
            <person name="Maixnerova M."/>
            <person name="Vrestiakova E."/>
            <person name="Jezek P."/>
            <person name="Sedo O."/>
        </authorList>
    </citation>
    <scope>NUCLEOTIDE SEQUENCE [LARGE SCALE GENOMIC DNA]</scope>
    <source>
        <strain evidence="1 2">NIPH 236</strain>
    </source>
</reference>
<comment type="caution">
    <text evidence="1">The sequence shown here is derived from an EMBL/GenBank/DDBJ whole genome shotgun (WGS) entry which is preliminary data.</text>
</comment>
<gene>
    <name evidence="1" type="ORF">F992_01698</name>
</gene>
<sequence length="158" mass="17135">MMNGFKKARILSYDAQNRTAKIHIPGLTDGASTGLTATFAYPVGDSDKDTEREILEGEDVYIFFENNEQSRPVIAFYSSHSKGAVVDTRRIRQENIELLARSKATIEAPSIHLRGETKITGNEQVTGNVIVGSGATGVFSNVFGKTLTIADGIVIQIS</sequence>